<dbReference type="EMBL" id="DVGB01000035">
    <property type="protein sequence ID" value="HIR01198.1"/>
    <property type="molecule type" value="Genomic_DNA"/>
</dbReference>
<dbReference type="Gene3D" id="3.30.470.20">
    <property type="entry name" value="ATP-grasp fold, B domain"/>
    <property type="match status" value="1"/>
</dbReference>
<gene>
    <name evidence="6" type="ORF">IAA69_02910</name>
</gene>
<evidence type="ECO:0000313" key="7">
    <source>
        <dbReference type="Proteomes" id="UP000824261"/>
    </source>
</evidence>
<accession>A0A9D1A190</accession>
<dbReference type="PANTHER" id="PTHR43585">
    <property type="entry name" value="FUMIPYRROLE BIOSYNTHESIS PROTEIN C"/>
    <property type="match status" value="1"/>
</dbReference>
<organism evidence="6 7">
    <name type="scientific">Candidatus Aveggerthella stercoripullorum</name>
    <dbReference type="NCBI Taxonomy" id="2840688"/>
    <lineage>
        <taxon>Bacteria</taxon>
        <taxon>Bacillati</taxon>
        <taxon>Actinomycetota</taxon>
        <taxon>Coriobacteriia</taxon>
        <taxon>Eggerthellales</taxon>
        <taxon>Eggerthellaceae</taxon>
        <taxon>Eggerthellaceae incertae sedis</taxon>
        <taxon>Candidatus Aveggerthella</taxon>
    </lineage>
</organism>
<evidence type="ECO:0000313" key="6">
    <source>
        <dbReference type="EMBL" id="HIR01198.1"/>
    </source>
</evidence>
<dbReference type="AlphaFoldDB" id="A0A9D1A190"/>
<evidence type="ECO:0000256" key="1">
    <source>
        <dbReference type="ARBA" id="ARBA00022598"/>
    </source>
</evidence>
<keyword evidence="3 4" id="KW-0067">ATP-binding</keyword>
<comment type="caution">
    <text evidence="6">The sequence shown here is derived from an EMBL/GenBank/DDBJ whole genome shotgun (WGS) entry which is preliminary data.</text>
</comment>
<evidence type="ECO:0000256" key="4">
    <source>
        <dbReference type="PROSITE-ProRule" id="PRU00409"/>
    </source>
</evidence>
<dbReference type="PANTHER" id="PTHR43585:SF2">
    <property type="entry name" value="ATP-GRASP ENZYME FSQD"/>
    <property type="match status" value="1"/>
</dbReference>
<feature type="domain" description="ATP-grasp" evidence="5">
    <location>
        <begin position="88"/>
        <end position="309"/>
    </location>
</feature>
<evidence type="ECO:0000256" key="2">
    <source>
        <dbReference type="ARBA" id="ARBA00022741"/>
    </source>
</evidence>
<dbReference type="GO" id="GO:0016874">
    <property type="term" value="F:ligase activity"/>
    <property type="evidence" value="ECO:0007669"/>
    <property type="project" value="UniProtKB-KW"/>
</dbReference>
<dbReference type="Proteomes" id="UP000824261">
    <property type="component" value="Unassembled WGS sequence"/>
</dbReference>
<dbReference type="GO" id="GO:0005524">
    <property type="term" value="F:ATP binding"/>
    <property type="evidence" value="ECO:0007669"/>
    <property type="project" value="UniProtKB-UniRule"/>
</dbReference>
<evidence type="ECO:0000256" key="3">
    <source>
        <dbReference type="ARBA" id="ARBA00022840"/>
    </source>
</evidence>
<sequence>MIIVDEPFVAPEFADYLEKTQHPVLANGMARRLTAEGRRLNLVDDETCARAVEAGERLYSSSENALSWVSEHVDNASMRRAIAVFKDKARMRELLAPLCPGVFYRRIAAEDLRAVDFDALPKPLVVKPAVGFCSVGVHVVEDRAQWDAAVAAIEHDAATWREWYPESVIGNAEFVIESYIEGQEFAIDAFYDEEGRAHVLNVLQHDFAGPEDTSDRLYFTGASVVRTWAPRFEAWLTRANEQVGARAFPVHVEVRVQEDSGKGEGASAEGVQIMPIEFNPLRFAGLCGTELAYFAYGFHTYDYYLRNVAPDWDTLLTGKEGKLYCMSLLAAPADTPAGVRFDADRFTAPFAQVLQCYEFDPHAVGSYAFVFCETEEEGAQGAADRERLLREPLEDYVVNG</sequence>
<dbReference type="InterPro" id="IPR011761">
    <property type="entry name" value="ATP-grasp"/>
</dbReference>
<dbReference type="SUPFAM" id="SSF56059">
    <property type="entry name" value="Glutathione synthetase ATP-binding domain-like"/>
    <property type="match status" value="1"/>
</dbReference>
<reference evidence="6" key="1">
    <citation type="submission" date="2020-10" db="EMBL/GenBank/DDBJ databases">
        <authorList>
            <person name="Gilroy R."/>
        </authorList>
    </citation>
    <scope>NUCLEOTIDE SEQUENCE</scope>
    <source>
        <strain evidence="6">ChiGjej1B1-2707</strain>
    </source>
</reference>
<reference evidence="6" key="2">
    <citation type="journal article" date="2021" name="PeerJ">
        <title>Extensive microbial diversity within the chicken gut microbiome revealed by metagenomics and culture.</title>
        <authorList>
            <person name="Gilroy R."/>
            <person name="Ravi A."/>
            <person name="Getino M."/>
            <person name="Pursley I."/>
            <person name="Horton D.L."/>
            <person name="Alikhan N.F."/>
            <person name="Baker D."/>
            <person name="Gharbi K."/>
            <person name="Hall N."/>
            <person name="Watson M."/>
            <person name="Adriaenssens E.M."/>
            <person name="Foster-Nyarko E."/>
            <person name="Jarju S."/>
            <person name="Secka A."/>
            <person name="Antonio M."/>
            <person name="Oren A."/>
            <person name="Chaudhuri R.R."/>
            <person name="La Ragione R."/>
            <person name="Hildebrand F."/>
            <person name="Pallen M.J."/>
        </authorList>
    </citation>
    <scope>NUCLEOTIDE SEQUENCE</scope>
    <source>
        <strain evidence="6">ChiGjej1B1-2707</strain>
    </source>
</reference>
<dbReference type="Pfam" id="PF13535">
    <property type="entry name" value="ATP-grasp_4"/>
    <property type="match status" value="1"/>
</dbReference>
<name>A0A9D1A190_9ACTN</name>
<dbReference type="GO" id="GO:0046872">
    <property type="term" value="F:metal ion binding"/>
    <property type="evidence" value="ECO:0007669"/>
    <property type="project" value="InterPro"/>
</dbReference>
<keyword evidence="2 4" id="KW-0547">Nucleotide-binding</keyword>
<proteinExistence type="predicted"/>
<keyword evidence="1" id="KW-0436">Ligase</keyword>
<protein>
    <submittedName>
        <fullName evidence="6">ATP-grasp domain-containing protein</fullName>
    </submittedName>
</protein>
<evidence type="ECO:0000259" key="5">
    <source>
        <dbReference type="PROSITE" id="PS50975"/>
    </source>
</evidence>
<dbReference type="PROSITE" id="PS50975">
    <property type="entry name" value="ATP_GRASP"/>
    <property type="match status" value="1"/>
</dbReference>
<dbReference type="InterPro" id="IPR052032">
    <property type="entry name" value="ATP-dep_AA_Ligase"/>
</dbReference>